<proteinExistence type="predicted"/>
<organism evidence="1 2">
    <name type="scientific">Brachionus plicatilis</name>
    <name type="common">Marine rotifer</name>
    <name type="synonym">Brachionus muelleri</name>
    <dbReference type="NCBI Taxonomy" id="10195"/>
    <lineage>
        <taxon>Eukaryota</taxon>
        <taxon>Metazoa</taxon>
        <taxon>Spiralia</taxon>
        <taxon>Gnathifera</taxon>
        <taxon>Rotifera</taxon>
        <taxon>Eurotatoria</taxon>
        <taxon>Monogononta</taxon>
        <taxon>Pseudotrocha</taxon>
        <taxon>Ploima</taxon>
        <taxon>Brachionidae</taxon>
        <taxon>Brachionus</taxon>
    </lineage>
</organism>
<reference evidence="1 2" key="1">
    <citation type="journal article" date="2018" name="Sci. Rep.">
        <title>Genomic signatures of local adaptation to the degree of environmental predictability in rotifers.</title>
        <authorList>
            <person name="Franch-Gras L."/>
            <person name="Hahn C."/>
            <person name="Garcia-Roger E.M."/>
            <person name="Carmona M.J."/>
            <person name="Serra M."/>
            <person name="Gomez A."/>
        </authorList>
    </citation>
    <scope>NUCLEOTIDE SEQUENCE [LARGE SCALE GENOMIC DNA]</scope>
    <source>
        <strain evidence="1">HYR1</strain>
    </source>
</reference>
<evidence type="ECO:0000313" key="2">
    <source>
        <dbReference type="Proteomes" id="UP000276133"/>
    </source>
</evidence>
<sequence length="159" mass="18624">MNNLEFHKLYSKPRARAILIYSIIIFVRFRRSSLLNIIFESKSNRFMPKKFIITFVRVDTLFSQGVYFEQFVSSHYSLLSSYSLATSFILLLQRYLFRECGNIKGLDLFLHADLLHKKGIVPLGSSERRSAFFSASLLIGNLKFYIKDFDHKNKCIIFS</sequence>
<keyword evidence="2" id="KW-1185">Reference proteome</keyword>
<dbReference type="AlphaFoldDB" id="A0A3M7PVN5"/>
<dbReference type="EMBL" id="REGN01008562">
    <property type="protein sequence ID" value="RNA03252.1"/>
    <property type="molecule type" value="Genomic_DNA"/>
</dbReference>
<evidence type="ECO:0000313" key="1">
    <source>
        <dbReference type="EMBL" id="RNA03252.1"/>
    </source>
</evidence>
<protein>
    <submittedName>
        <fullName evidence="1">Uncharacterized protein</fullName>
    </submittedName>
</protein>
<accession>A0A3M7PVN5</accession>
<dbReference type="Proteomes" id="UP000276133">
    <property type="component" value="Unassembled WGS sequence"/>
</dbReference>
<name>A0A3M7PVN5_BRAPC</name>
<comment type="caution">
    <text evidence="1">The sequence shown here is derived from an EMBL/GenBank/DDBJ whole genome shotgun (WGS) entry which is preliminary data.</text>
</comment>
<gene>
    <name evidence="1" type="ORF">BpHYR1_016807</name>
</gene>